<dbReference type="PANTHER" id="PTHR48044">
    <property type="entry name" value="GLYCOSYLTRANSFERASE"/>
    <property type="match status" value="1"/>
</dbReference>
<dbReference type="GO" id="GO:0008194">
    <property type="term" value="F:UDP-glycosyltransferase activity"/>
    <property type="evidence" value="ECO:0007669"/>
    <property type="project" value="UniProtKB-ARBA"/>
</dbReference>
<dbReference type="Gene3D" id="3.40.50.2000">
    <property type="entry name" value="Glycogen Phosphorylase B"/>
    <property type="match status" value="1"/>
</dbReference>
<accession>A0A9J5Z6L1</accession>
<reference evidence="3 4" key="1">
    <citation type="submission" date="2020-09" db="EMBL/GenBank/DDBJ databases">
        <title>De no assembly of potato wild relative species, Solanum commersonii.</title>
        <authorList>
            <person name="Cho K."/>
        </authorList>
    </citation>
    <scope>NUCLEOTIDE SEQUENCE [LARGE SCALE GENOMIC DNA]</scope>
    <source>
        <strain evidence="3">LZ3.2</strain>
        <tissue evidence="3">Leaf</tissue>
    </source>
</reference>
<evidence type="ECO:0000313" key="4">
    <source>
        <dbReference type="Proteomes" id="UP000824120"/>
    </source>
</evidence>
<dbReference type="OrthoDB" id="1278362at2759"/>
<comment type="similarity">
    <text evidence="1">Belongs to the UDP-glycosyltransferase family.</text>
</comment>
<dbReference type="GO" id="GO:1901135">
    <property type="term" value="P:carbohydrate derivative metabolic process"/>
    <property type="evidence" value="ECO:0007669"/>
    <property type="project" value="UniProtKB-ARBA"/>
</dbReference>
<dbReference type="PANTHER" id="PTHR48044:SF35">
    <property type="entry name" value="GLYCOSYLTRANSFERASE"/>
    <property type="match status" value="1"/>
</dbReference>
<protein>
    <recommendedName>
        <fullName evidence="2">Glycosyltransferase N-terminal domain-containing protein</fullName>
    </recommendedName>
</protein>
<comment type="caution">
    <text evidence="3">The sequence shown here is derived from an EMBL/GenBank/DDBJ whole genome shotgun (WGS) entry which is preliminary data.</text>
</comment>
<keyword evidence="4" id="KW-1185">Reference proteome</keyword>
<dbReference type="InterPro" id="IPR058980">
    <property type="entry name" value="Glyco_transf_N"/>
</dbReference>
<organism evidence="3 4">
    <name type="scientific">Solanum commersonii</name>
    <name type="common">Commerson's wild potato</name>
    <name type="synonym">Commerson's nightshade</name>
    <dbReference type="NCBI Taxonomy" id="4109"/>
    <lineage>
        <taxon>Eukaryota</taxon>
        <taxon>Viridiplantae</taxon>
        <taxon>Streptophyta</taxon>
        <taxon>Embryophyta</taxon>
        <taxon>Tracheophyta</taxon>
        <taxon>Spermatophyta</taxon>
        <taxon>Magnoliopsida</taxon>
        <taxon>eudicotyledons</taxon>
        <taxon>Gunneridae</taxon>
        <taxon>Pentapetalae</taxon>
        <taxon>asterids</taxon>
        <taxon>lamiids</taxon>
        <taxon>Solanales</taxon>
        <taxon>Solanaceae</taxon>
        <taxon>Solanoideae</taxon>
        <taxon>Solaneae</taxon>
        <taxon>Solanum</taxon>
    </lineage>
</organism>
<dbReference type="AlphaFoldDB" id="A0A9J5Z6L1"/>
<evidence type="ECO:0000259" key="2">
    <source>
        <dbReference type="Pfam" id="PF26168"/>
    </source>
</evidence>
<feature type="domain" description="Glycosyltransferase N-terminal" evidence="2">
    <location>
        <begin position="15"/>
        <end position="83"/>
    </location>
</feature>
<proteinExistence type="inferred from homology"/>
<dbReference type="Pfam" id="PF26168">
    <property type="entry name" value="Glyco_transf_N"/>
    <property type="match status" value="1"/>
</dbReference>
<dbReference type="Proteomes" id="UP000824120">
    <property type="component" value="Chromosome 4"/>
</dbReference>
<gene>
    <name evidence="3" type="ORF">H5410_019794</name>
</gene>
<evidence type="ECO:0000313" key="3">
    <source>
        <dbReference type="EMBL" id="KAG5608513.1"/>
    </source>
</evidence>
<sequence>MTQVENHEFSKLKQDEVAIVMVPFPSQGHLNQLLQLSCLSSSYHLPVYYVGLATHSHQARIRANALNPSNIAKIHFHDLPNPELIASSNL</sequence>
<name>A0A9J5Z6L1_SOLCO</name>
<evidence type="ECO:0000256" key="1">
    <source>
        <dbReference type="ARBA" id="ARBA00009995"/>
    </source>
</evidence>
<dbReference type="EMBL" id="JACXVP010000004">
    <property type="protein sequence ID" value="KAG5608513.1"/>
    <property type="molecule type" value="Genomic_DNA"/>
</dbReference>